<feature type="chain" id="PRO_5045706546" description="IgE-binding protein" evidence="1">
    <location>
        <begin position="18"/>
        <end position="156"/>
    </location>
</feature>
<organism evidence="2 3">
    <name type="scientific">Sporothrix eucalyptigena</name>
    <dbReference type="NCBI Taxonomy" id="1812306"/>
    <lineage>
        <taxon>Eukaryota</taxon>
        <taxon>Fungi</taxon>
        <taxon>Dikarya</taxon>
        <taxon>Ascomycota</taxon>
        <taxon>Pezizomycotina</taxon>
        <taxon>Sordariomycetes</taxon>
        <taxon>Sordariomycetidae</taxon>
        <taxon>Ophiostomatales</taxon>
        <taxon>Ophiostomataceae</taxon>
        <taxon>Sporothrix</taxon>
    </lineage>
</organism>
<name>A0ABP0CRB8_9PEZI</name>
<evidence type="ECO:0000313" key="3">
    <source>
        <dbReference type="Proteomes" id="UP001642482"/>
    </source>
</evidence>
<keyword evidence="1" id="KW-0732">Signal</keyword>
<evidence type="ECO:0000313" key="2">
    <source>
        <dbReference type="EMBL" id="CAK7234628.1"/>
    </source>
</evidence>
<evidence type="ECO:0008006" key="4">
    <source>
        <dbReference type="Google" id="ProtNLM"/>
    </source>
</evidence>
<protein>
    <recommendedName>
        <fullName evidence="4">IgE-binding protein</fullName>
    </recommendedName>
</protein>
<reference evidence="2 3" key="1">
    <citation type="submission" date="2024-01" db="EMBL/GenBank/DDBJ databases">
        <authorList>
            <person name="Allen C."/>
            <person name="Tagirdzhanova G."/>
        </authorList>
    </citation>
    <scope>NUCLEOTIDE SEQUENCE [LARGE SCALE GENOMIC DNA]</scope>
</reference>
<proteinExistence type="predicted"/>
<evidence type="ECO:0000256" key="1">
    <source>
        <dbReference type="SAM" id="SignalP"/>
    </source>
</evidence>
<keyword evidence="3" id="KW-1185">Reference proteome</keyword>
<dbReference type="Proteomes" id="UP001642482">
    <property type="component" value="Unassembled WGS sequence"/>
</dbReference>
<comment type="caution">
    <text evidence="2">The sequence shown here is derived from an EMBL/GenBank/DDBJ whole genome shotgun (WGS) entry which is preliminary data.</text>
</comment>
<dbReference type="EMBL" id="CAWUHD010000136">
    <property type="protein sequence ID" value="CAK7234628.1"/>
    <property type="molecule type" value="Genomic_DNA"/>
</dbReference>
<sequence>MRLLSLAIGRLECLSLALPLVVVVGPYASNQLIYTGGDVSVLSFQPTVPSYQAGQFSLDASNYLMSGSKYVALYPANNGVYTVTPSSLSAISMLHIVCTPPVVAGTALSCAPVGLPTYQWYVNPSFVTNNPPYMYAPSTAPGYVVGFDIFPEAITS</sequence>
<gene>
    <name evidence="2" type="ORF">SEUCBS140593_009007</name>
</gene>
<accession>A0ABP0CRB8</accession>
<feature type="signal peptide" evidence="1">
    <location>
        <begin position="1"/>
        <end position="17"/>
    </location>
</feature>